<reference evidence="2 3" key="1">
    <citation type="submission" date="2016-07" db="EMBL/GenBank/DDBJ databases">
        <title>Pervasive Adenine N6-methylation of Active Genes in Fungi.</title>
        <authorList>
            <consortium name="DOE Joint Genome Institute"/>
            <person name="Mondo S.J."/>
            <person name="Dannebaum R.O."/>
            <person name="Kuo R.C."/>
            <person name="Labutti K."/>
            <person name="Haridas S."/>
            <person name="Kuo A."/>
            <person name="Salamov A."/>
            <person name="Ahrendt S.R."/>
            <person name="Lipzen A."/>
            <person name="Sullivan W."/>
            <person name="Andreopoulos W.B."/>
            <person name="Clum A."/>
            <person name="Lindquist E."/>
            <person name="Daum C."/>
            <person name="Ramamoorthy G.K."/>
            <person name="Gryganskyi A."/>
            <person name="Culley D."/>
            <person name="Magnuson J.K."/>
            <person name="James T.Y."/>
            <person name="O'Malley M.A."/>
            <person name="Stajich J.E."/>
            <person name="Spatafora J.W."/>
            <person name="Visel A."/>
            <person name="Grigoriev I.V."/>
        </authorList>
    </citation>
    <scope>NUCLEOTIDE SEQUENCE [LARGE SCALE GENOMIC DNA]</scope>
    <source>
        <strain evidence="2 3">PL171</strain>
    </source>
</reference>
<organism evidence="2 3">
    <name type="scientific">Catenaria anguillulae PL171</name>
    <dbReference type="NCBI Taxonomy" id="765915"/>
    <lineage>
        <taxon>Eukaryota</taxon>
        <taxon>Fungi</taxon>
        <taxon>Fungi incertae sedis</taxon>
        <taxon>Blastocladiomycota</taxon>
        <taxon>Blastocladiomycetes</taxon>
        <taxon>Blastocladiales</taxon>
        <taxon>Catenariaceae</taxon>
        <taxon>Catenaria</taxon>
    </lineage>
</organism>
<comment type="caution">
    <text evidence="2">The sequence shown here is derived from an EMBL/GenBank/DDBJ whole genome shotgun (WGS) entry which is preliminary data.</text>
</comment>
<evidence type="ECO:0000313" key="2">
    <source>
        <dbReference type="EMBL" id="ORZ30608.1"/>
    </source>
</evidence>
<dbReference type="AlphaFoldDB" id="A0A1Y2H7P9"/>
<sequence>MIATPSSVNLAPGPETEQAKKQSAAANATKAAPGRDDRTPHAYQDDDSQGQKQQKPGNSEAEAESQPKNPISELALAHRFYQTISSGSHHAHLAIVQDRAFRGGLIIMLASPLHETVILALKTMLLLAQSPDPAVFAPIRAELAFRTAISHFLSEPGVDPKIRELAGRLAKRPDPAASGLRVATAGCMVSPTKRNSAAACSPAASSSTSSSSGLSTRCVAGWPTATSPNGVVRTGSPRRMASVSRAGAGYASRAPSTARSIFTPTRSRALYISLHHPPTISPRLHAAISSSLLSTPGIISFTIESPSPSVPSSKPRIVLRVVPTIQADDLLQHLVRKIPATVREQQLDEDGDNLDEYEAAANGIVLAIVIPARRAGGEDTVLPAVRTPEPEDNGPEDDQDEDENDDDDDESSSNASDEVDDDEDDPYASATKRTELNKRGGQKDAPGYLDDNGVDPFAEEDADDKDNTAKVVPKGWLGKVSSWLGW</sequence>
<feature type="compositionally biased region" description="Basic and acidic residues" evidence="1">
    <location>
        <begin position="33"/>
        <end position="44"/>
    </location>
</feature>
<feature type="region of interest" description="Disordered" evidence="1">
    <location>
        <begin position="1"/>
        <end position="68"/>
    </location>
</feature>
<feature type="region of interest" description="Disordered" evidence="1">
    <location>
        <begin position="379"/>
        <end position="469"/>
    </location>
</feature>
<feature type="compositionally biased region" description="Acidic residues" evidence="1">
    <location>
        <begin position="390"/>
        <end position="426"/>
    </location>
</feature>
<feature type="compositionally biased region" description="Basic and acidic residues" evidence="1">
    <location>
        <begin position="432"/>
        <end position="442"/>
    </location>
</feature>
<keyword evidence="3" id="KW-1185">Reference proteome</keyword>
<gene>
    <name evidence="2" type="ORF">BCR44DRAFT_37117</name>
</gene>
<dbReference type="Proteomes" id="UP000193411">
    <property type="component" value="Unassembled WGS sequence"/>
</dbReference>
<evidence type="ECO:0000256" key="1">
    <source>
        <dbReference type="SAM" id="MobiDB-lite"/>
    </source>
</evidence>
<dbReference type="EMBL" id="MCFL01000080">
    <property type="protein sequence ID" value="ORZ30608.1"/>
    <property type="molecule type" value="Genomic_DNA"/>
</dbReference>
<accession>A0A1Y2H7P9</accession>
<name>A0A1Y2H7P9_9FUNG</name>
<feature type="compositionally biased region" description="Low complexity" evidence="1">
    <location>
        <begin position="21"/>
        <end position="32"/>
    </location>
</feature>
<evidence type="ECO:0000313" key="3">
    <source>
        <dbReference type="Proteomes" id="UP000193411"/>
    </source>
</evidence>
<protein>
    <submittedName>
        <fullName evidence="2">Uncharacterized protein</fullName>
    </submittedName>
</protein>
<proteinExistence type="predicted"/>